<accession>A0ABR2VVM1</accession>
<organism evidence="2 3">
    <name type="scientific">Basidiobolus ranarum</name>
    <dbReference type="NCBI Taxonomy" id="34480"/>
    <lineage>
        <taxon>Eukaryota</taxon>
        <taxon>Fungi</taxon>
        <taxon>Fungi incertae sedis</taxon>
        <taxon>Zoopagomycota</taxon>
        <taxon>Entomophthoromycotina</taxon>
        <taxon>Basidiobolomycetes</taxon>
        <taxon>Basidiobolales</taxon>
        <taxon>Basidiobolaceae</taxon>
        <taxon>Basidiobolus</taxon>
    </lineage>
</organism>
<evidence type="ECO:0000313" key="3">
    <source>
        <dbReference type="Proteomes" id="UP001479436"/>
    </source>
</evidence>
<dbReference type="Proteomes" id="UP001479436">
    <property type="component" value="Unassembled WGS sequence"/>
</dbReference>
<reference evidence="2 3" key="1">
    <citation type="submission" date="2023-04" db="EMBL/GenBank/DDBJ databases">
        <title>Genome of Basidiobolus ranarum AG-B5.</title>
        <authorList>
            <person name="Stajich J.E."/>
            <person name="Carter-House D."/>
            <person name="Gryganskyi A."/>
        </authorList>
    </citation>
    <scope>NUCLEOTIDE SEQUENCE [LARGE SCALE GENOMIC DNA]</scope>
    <source>
        <strain evidence="2 3">AG-B5</strain>
    </source>
</reference>
<feature type="region of interest" description="Disordered" evidence="1">
    <location>
        <begin position="51"/>
        <end position="79"/>
    </location>
</feature>
<sequence length="79" mass="9321">MEHYYNTCLEDFPHHKFITETFPECQSSPRLLHKGDVPIFIVDAQFPPDKPNSFIPRSRRNSHRLSISKLEPISEDPRE</sequence>
<protein>
    <submittedName>
        <fullName evidence="2">Uncharacterized protein</fullName>
    </submittedName>
</protein>
<keyword evidence="3" id="KW-1185">Reference proteome</keyword>
<proteinExistence type="predicted"/>
<evidence type="ECO:0000256" key="1">
    <source>
        <dbReference type="SAM" id="MobiDB-lite"/>
    </source>
</evidence>
<evidence type="ECO:0000313" key="2">
    <source>
        <dbReference type="EMBL" id="KAK9703986.1"/>
    </source>
</evidence>
<name>A0ABR2VVM1_9FUNG</name>
<dbReference type="EMBL" id="JASJQH010007597">
    <property type="protein sequence ID" value="KAK9703986.1"/>
    <property type="molecule type" value="Genomic_DNA"/>
</dbReference>
<gene>
    <name evidence="2" type="ORF">K7432_010453</name>
</gene>
<comment type="caution">
    <text evidence="2">The sequence shown here is derived from an EMBL/GenBank/DDBJ whole genome shotgun (WGS) entry which is preliminary data.</text>
</comment>